<evidence type="ECO:0000313" key="2">
    <source>
        <dbReference type="EMBL" id="SNU36430.1"/>
    </source>
</evidence>
<feature type="transmembrane region" description="Helical" evidence="1">
    <location>
        <begin position="141"/>
        <end position="159"/>
    </location>
</feature>
<keyword evidence="1" id="KW-0472">Membrane</keyword>
<name>A0A285B693_9ENTR</name>
<protein>
    <submittedName>
        <fullName evidence="2">Uncharacterized protein</fullName>
    </submittedName>
</protein>
<evidence type="ECO:0000313" key="3">
    <source>
        <dbReference type="Proteomes" id="UP000220639"/>
    </source>
</evidence>
<evidence type="ECO:0000256" key="1">
    <source>
        <dbReference type="SAM" id="Phobius"/>
    </source>
</evidence>
<dbReference type="Proteomes" id="UP000220639">
    <property type="component" value="Unassembled WGS sequence"/>
</dbReference>
<reference evidence="3" key="1">
    <citation type="submission" date="2017-08" db="EMBL/GenBank/DDBJ databases">
        <authorList>
            <person name="Brisse S."/>
        </authorList>
    </citation>
    <scope>NUCLEOTIDE SEQUENCE [LARGE SCALE GENOMIC DNA]</scope>
    <source>
        <strain evidence="3">06D021</strain>
    </source>
</reference>
<dbReference type="EMBL" id="FZTC01000021">
    <property type="protein sequence ID" value="SNU36430.1"/>
    <property type="molecule type" value="Genomic_DNA"/>
</dbReference>
<dbReference type="AlphaFoldDB" id="A0A285B693"/>
<keyword evidence="1" id="KW-0812">Transmembrane</keyword>
<organism evidence="2 3">
    <name type="scientific">Klebsiella grimontii</name>
    <dbReference type="NCBI Taxonomy" id="2058152"/>
    <lineage>
        <taxon>Bacteria</taxon>
        <taxon>Pseudomonadati</taxon>
        <taxon>Pseudomonadota</taxon>
        <taxon>Gammaproteobacteria</taxon>
        <taxon>Enterobacterales</taxon>
        <taxon>Enterobacteriaceae</taxon>
        <taxon>Klebsiella/Raoultella group</taxon>
        <taxon>Klebsiella</taxon>
    </lineage>
</organism>
<keyword evidence="1" id="KW-1133">Transmembrane helix</keyword>
<gene>
    <name evidence="2" type="ORF">KOSB73_280019</name>
</gene>
<proteinExistence type="predicted"/>
<sequence>MPAIASPAATPQASARFGIAMPTVTPISAESTLPPTIDQGWASGLLGTPNSSTAEAPIGAINQILTSPNSQWLNKLVTARPVPAPIEARTICFLATGKACGFRRPRKMRIREKSDPGNTLNILLLAYVIVKTYALFSFFNLILTTMSLSWLFAIHFVNVKTARATLKSPHLWVSAFYGLKVKHVE</sequence>
<accession>A0A285B693</accession>